<keyword evidence="1" id="KW-0732">Signal</keyword>
<evidence type="ECO:0000313" key="4">
    <source>
        <dbReference type="EMBL" id="MQT15911.1"/>
    </source>
</evidence>
<feature type="domain" description="Ice-binding protein C-terminal" evidence="3">
    <location>
        <begin position="188"/>
        <end position="213"/>
    </location>
</feature>
<dbReference type="EMBL" id="WIOL01000001">
    <property type="protein sequence ID" value="MQT15911.1"/>
    <property type="molecule type" value="Genomic_DNA"/>
</dbReference>
<feature type="chain" id="PRO_5028822910" evidence="1">
    <location>
        <begin position="23"/>
        <end position="219"/>
    </location>
</feature>
<proteinExistence type="predicted"/>
<dbReference type="RefSeq" id="WP_152576373.1">
    <property type="nucleotide sequence ID" value="NZ_JAATJI010000001.1"/>
</dbReference>
<comment type="caution">
    <text evidence="4">The sequence shown here is derived from an EMBL/GenBank/DDBJ whole genome shotgun (WGS) entry which is preliminary data.</text>
</comment>
<evidence type="ECO:0000256" key="1">
    <source>
        <dbReference type="SAM" id="SignalP"/>
    </source>
</evidence>
<sequence length="219" mass="22256">MNRVIRAVAVIGAGLMAVSANAAIITNGSFELGTDPGVFSTENVGSTAITGWTVGGFGVDYIGSYWQASDGVRSIDLSALSSGSLSQTIATVAGTTYTVTFDVSGNPDGGLGNKVLVSSISGSLPNVISYEITPGNSRSNMNWLTYSYDFTAFSNTSVLTFASAEFSPFGPAIDNVSIVTSGGGGGATVPEPSVWAMLLIGFGAVGFAARARKGHQVNA</sequence>
<name>A0A7C9GPR2_9SPHN</name>
<evidence type="ECO:0000259" key="3">
    <source>
        <dbReference type="Pfam" id="PF07589"/>
    </source>
</evidence>
<dbReference type="Proteomes" id="UP000481327">
    <property type="component" value="Unassembled WGS sequence"/>
</dbReference>
<dbReference type="InterPro" id="IPR013424">
    <property type="entry name" value="Ice-binding_C"/>
</dbReference>
<dbReference type="AlphaFoldDB" id="A0A7C9GPR2"/>
<dbReference type="NCBIfam" id="TIGR02595">
    <property type="entry name" value="PEP_CTERM"/>
    <property type="match status" value="1"/>
</dbReference>
<evidence type="ECO:0000313" key="5">
    <source>
        <dbReference type="Proteomes" id="UP000481327"/>
    </source>
</evidence>
<dbReference type="OrthoDB" id="7874461at2"/>
<dbReference type="Pfam" id="PF04862">
    <property type="entry name" value="DUF642"/>
    <property type="match status" value="1"/>
</dbReference>
<dbReference type="InterPro" id="IPR027576">
    <property type="entry name" value="Choice_anch_C_dom"/>
</dbReference>
<evidence type="ECO:0000259" key="2">
    <source>
        <dbReference type="Pfam" id="PF04862"/>
    </source>
</evidence>
<dbReference type="InterPro" id="IPR006946">
    <property type="entry name" value="DGR2-like_dom"/>
</dbReference>
<protein>
    <submittedName>
        <fullName evidence="4">Choice-of-anchor C family protein</fullName>
    </submittedName>
</protein>
<organism evidence="4 5">
    <name type="scientific">Sandarakinorhabdus fusca</name>
    <dbReference type="NCBI Taxonomy" id="1439888"/>
    <lineage>
        <taxon>Bacteria</taxon>
        <taxon>Pseudomonadati</taxon>
        <taxon>Pseudomonadota</taxon>
        <taxon>Alphaproteobacteria</taxon>
        <taxon>Sphingomonadales</taxon>
        <taxon>Sphingosinicellaceae</taxon>
        <taxon>Sandarakinorhabdus</taxon>
    </lineage>
</organism>
<keyword evidence="5" id="KW-1185">Reference proteome</keyword>
<accession>A0A7C9GPR2</accession>
<dbReference type="Gene3D" id="2.60.120.260">
    <property type="entry name" value="Galactose-binding domain-like"/>
    <property type="match status" value="1"/>
</dbReference>
<dbReference type="NCBIfam" id="NF035944">
    <property type="entry name" value="PEPxxWA-CTERM"/>
    <property type="match status" value="1"/>
</dbReference>
<dbReference type="NCBIfam" id="TIGR04362">
    <property type="entry name" value="choice_anch_C"/>
    <property type="match status" value="1"/>
</dbReference>
<gene>
    <name evidence="4" type="ORF">F3168_01360</name>
</gene>
<reference evidence="4 5" key="1">
    <citation type="submission" date="2019-09" db="EMBL/GenBank/DDBJ databases">
        <title>Polymorphobacter sp. isolated from a lake in China.</title>
        <authorList>
            <person name="Liu Z."/>
        </authorList>
    </citation>
    <scope>NUCLEOTIDE SEQUENCE [LARGE SCALE GENOMIC DNA]</scope>
    <source>
        <strain evidence="4 5">D40P</strain>
    </source>
</reference>
<dbReference type="Pfam" id="PF07589">
    <property type="entry name" value="PEP-CTERM"/>
    <property type="match status" value="1"/>
</dbReference>
<dbReference type="SUPFAM" id="SSF49785">
    <property type="entry name" value="Galactose-binding domain-like"/>
    <property type="match status" value="1"/>
</dbReference>
<dbReference type="InterPro" id="IPR008979">
    <property type="entry name" value="Galactose-bd-like_sf"/>
</dbReference>
<feature type="signal peptide" evidence="1">
    <location>
        <begin position="1"/>
        <end position="22"/>
    </location>
</feature>
<feature type="domain" description="DUF642" evidence="2">
    <location>
        <begin position="24"/>
        <end position="178"/>
    </location>
</feature>